<sequence length="107" mass="12001">MTDDDRSGRSATSIIDKNVAVIDSMIRKNGRVRSHDIVNDLNISYGSVSIGASSPVMMRERNAFTSLVKYSVRCYREIPIQWCFLRSHPEVLAPNERIFSSSPVSHG</sequence>
<comment type="caution">
    <text evidence="1">The sequence shown here is derived from an EMBL/GenBank/DDBJ whole genome shotgun (WGS) entry which is preliminary data.</text>
</comment>
<evidence type="ECO:0000313" key="1">
    <source>
        <dbReference type="EMBL" id="GFR07672.1"/>
    </source>
</evidence>
<accession>A0A8X6LGL9</accession>
<protein>
    <submittedName>
        <fullName evidence="1">Uncharacterized protein</fullName>
    </submittedName>
</protein>
<dbReference type="EMBL" id="BMAO01006321">
    <property type="protein sequence ID" value="GFR07672.1"/>
    <property type="molecule type" value="Genomic_DNA"/>
</dbReference>
<organism evidence="1 2">
    <name type="scientific">Trichonephila clavata</name>
    <name type="common">Joro spider</name>
    <name type="synonym">Nephila clavata</name>
    <dbReference type="NCBI Taxonomy" id="2740835"/>
    <lineage>
        <taxon>Eukaryota</taxon>
        <taxon>Metazoa</taxon>
        <taxon>Ecdysozoa</taxon>
        <taxon>Arthropoda</taxon>
        <taxon>Chelicerata</taxon>
        <taxon>Arachnida</taxon>
        <taxon>Araneae</taxon>
        <taxon>Araneomorphae</taxon>
        <taxon>Entelegynae</taxon>
        <taxon>Araneoidea</taxon>
        <taxon>Nephilidae</taxon>
        <taxon>Trichonephila</taxon>
    </lineage>
</organism>
<keyword evidence="2" id="KW-1185">Reference proteome</keyword>
<reference evidence="1" key="1">
    <citation type="submission" date="2020-07" db="EMBL/GenBank/DDBJ databases">
        <title>Multicomponent nature underlies the extraordinary mechanical properties of spider dragline silk.</title>
        <authorList>
            <person name="Kono N."/>
            <person name="Nakamura H."/>
            <person name="Mori M."/>
            <person name="Yoshida Y."/>
            <person name="Ohtoshi R."/>
            <person name="Malay A.D."/>
            <person name="Moran D.A.P."/>
            <person name="Tomita M."/>
            <person name="Numata K."/>
            <person name="Arakawa K."/>
        </authorList>
    </citation>
    <scope>NUCLEOTIDE SEQUENCE</scope>
</reference>
<evidence type="ECO:0000313" key="2">
    <source>
        <dbReference type="Proteomes" id="UP000887116"/>
    </source>
</evidence>
<gene>
    <name evidence="1" type="ORF">TNCT_222011</name>
</gene>
<dbReference type="Proteomes" id="UP000887116">
    <property type="component" value="Unassembled WGS sequence"/>
</dbReference>
<proteinExistence type="predicted"/>
<name>A0A8X6LGL9_TRICU</name>
<dbReference type="AlphaFoldDB" id="A0A8X6LGL9"/>
<dbReference type="OrthoDB" id="10529307at2759"/>